<keyword evidence="2" id="KW-0328">Glycosyltransferase</keyword>
<keyword evidence="6" id="KW-1133">Transmembrane helix</keyword>
<dbReference type="GO" id="GO:0005886">
    <property type="term" value="C:plasma membrane"/>
    <property type="evidence" value="ECO:0007669"/>
    <property type="project" value="TreeGrafter"/>
</dbReference>
<evidence type="ECO:0000256" key="2">
    <source>
        <dbReference type="ARBA" id="ARBA00022676"/>
    </source>
</evidence>
<keyword evidence="3" id="KW-0808">Transferase</keyword>
<dbReference type="InterPro" id="IPR001173">
    <property type="entry name" value="Glyco_trans_2-like"/>
</dbReference>
<dbReference type="GO" id="GO:0009103">
    <property type="term" value="P:lipopolysaccharide biosynthetic process"/>
    <property type="evidence" value="ECO:0007669"/>
    <property type="project" value="UniProtKB-KW"/>
</dbReference>
<keyword evidence="7" id="KW-0472">Membrane</keyword>
<evidence type="ECO:0000256" key="7">
    <source>
        <dbReference type="ARBA" id="ARBA00023136"/>
    </source>
</evidence>
<evidence type="ECO:0000256" key="4">
    <source>
        <dbReference type="ARBA" id="ARBA00022692"/>
    </source>
</evidence>
<dbReference type="CDD" id="cd04179">
    <property type="entry name" value="DPM_DPG-synthase_like"/>
    <property type="match status" value="1"/>
</dbReference>
<reference evidence="9" key="1">
    <citation type="submission" date="2021-02" db="EMBL/GenBank/DDBJ databases">
        <title>Strain Y2R2, a novel species of the genus Halomonas.</title>
        <authorList>
            <person name="Huang H."/>
        </authorList>
    </citation>
    <scope>NUCLEOTIDE SEQUENCE</scope>
    <source>
        <strain evidence="9">Y2R2</strain>
    </source>
</reference>
<evidence type="ECO:0000313" key="9">
    <source>
        <dbReference type="EMBL" id="QEM80368.2"/>
    </source>
</evidence>
<keyword evidence="10" id="KW-1185">Reference proteome</keyword>
<dbReference type="EMBL" id="CP038437">
    <property type="protein sequence ID" value="QEM80368.2"/>
    <property type="molecule type" value="Genomic_DNA"/>
</dbReference>
<feature type="domain" description="Glycosyltransferase 2-like" evidence="8">
    <location>
        <begin position="7"/>
        <end position="173"/>
    </location>
</feature>
<keyword evidence="5" id="KW-0448">Lipopolysaccharide biosynthesis</keyword>
<dbReference type="SUPFAM" id="SSF53448">
    <property type="entry name" value="Nucleotide-diphospho-sugar transferases"/>
    <property type="match status" value="1"/>
</dbReference>
<sequence length="281" mass="30809">MTHIELSVLIPAHNEAGNLPALLDEIALALSGITPVITPVINYEVLVMDDGSSDDTWSLLVQRAQHDKHLRPLRHSHSAGQSTSVWQAAQLARGTWLATLDGDGQNDPADIPALMQAAIDEDAVLVGGHRVVRQDTKLKLLSSRIANNIRRRLLDDDSPDSGCGIKVIRRDAFLSLPYFDHMHRFLPALIHAQGGKCLARPVNHRERGTGQSHYGLGNRLWVGIVDLMGVMWLKRRSRLPALVTGIEDSELLRGESEAVTQAHEESVAAHVVSSRMEALKG</sequence>
<gene>
    <name evidence="9" type="ORF">E4T21_01450</name>
</gene>
<dbReference type="PANTHER" id="PTHR48090:SF3">
    <property type="entry name" value="UNDECAPRENYL-PHOSPHATE 4-DEOXY-4-FORMAMIDO-L-ARABINOSE TRANSFERASE"/>
    <property type="match status" value="1"/>
</dbReference>
<evidence type="ECO:0000259" key="8">
    <source>
        <dbReference type="Pfam" id="PF00535"/>
    </source>
</evidence>
<keyword evidence="1" id="KW-1003">Cell membrane</keyword>
<keyword evidence="4" id="KW-0812">Transmembrane</keyword>
<name>A0A856QKD4_9GAMM</name>
<evidence type="ECO:0000256" key="3">
    <source>
        <dbReference type="ARBA" id="ARBA00022679"/>
    </source>
</evidence>
<dbReference type="InterPro" id="IPR029044">
    <property type="entry name" value="Nucleotide-diphossugar_trans"/>
</dbReference>
<dbReference type="FunFam" id="3.90.550.10:FF:000170">
    <property type="entry name" value="Dolichol-phosphate mannosyltransferase"/>
    <property type="match status" value="1"/>
</dbReference>
<dbReference type="KEGG" id="hbh:E4T21_01450"/>
<dbReference type="Pfam" id="PF00535">
    <property type="entry name" value="Glycos_transf_2"/>
    <property type="match status" value="1"/>
</dbReference>
<organism evidence="9 10">
    <name type="scientific">Halomonas binhaiensis</name>
    <dbReference type="NCBI Taxonomy" id="2562282"/>
    <lineage>
        <taxon>Bacteria</taxon>
        <taxon>Pseudomonadati</taxon>
        <taxon>Pseudomonadota</taxon>
        <taxon>Gammaproteobacteria</taxon>
        <taxon>Oceanospirillales</taxon>
        <taxon>Halomonadaceae</taxon>
        <taxon>Halomonas</taxon>
    </lineage>
</organism>
<dbReference type="Gene3D" id="3.90.550.10">
    <property type="entry name" value="Spore Coat Polysaccharide Biosynthesis Protein SpsA, Chain A"/>
    <property type="match status" value="1"/>
</dbReference>
<evidence type="ECO:0000256" key="5">
    <source>
        <dbReference type="ARBA" id="ARBA00022985"/>
    </source>
</evidence>
<dbReference type="PANTHER" id="PTHR48090">
    <property type="entry name" value="UNDECAPRENYL-PHOSPHATE 4-DEOXY-4-FORMAMIDO-L-ARABINOSE TRANSFERASE-RELATED"/>
    <property type="match status" value="1"/>
</dbReference>
<evidence type="ECO:0000256" key="6">
    <source>
        <dbReference type="ARBA" id="ARBA00022989"/>
    </source>
</evidence>
<dbReference type="GO" id="GO:0099621">
    <property type="term" value="F:undecaprenyl-phosphate 4-deoxy-4-formamido-L-arabinose transferase activity"/>
    <property type="evidence" value="ECO:0007669"/>
    <property type="project" value="TreeGrafter"/>
</dbReference>
<protein>
    <submittedName>
        <fullName evidence="9">Glycosyltransferase family 2 protein</fullName>
    </submittedName>
</protein>
<dbReference type="Proteomes" id="UP000324285">
    <property type="component" value="Chromosome"/>
</dbReference>
<dbReference type="AlphaFoldDB" id="A0A856QKD4"/>
<dbReference type="InterPro" id="IPR050256">
    <property type="entry name" value="Glycosyltransferase_2"/>
</dbReference>
<evidence type="ECO:0000313" key="10">
    <source>
        <dbReference type="Proteomes" id="UP000324285"/>
    </source>
</evidence>
<evidence type="ECO:0000256" key="1">
    <source>
        <dbReference type="ARBA" id="ARBA00022475"/>
    </source>
</evidence>
<accession>A0A856QKD4</accession>
<proteinExistence type="predicted"/>